<comment type="caution">
    <text evidence="2">The sequence shown here is derived from an EMBL/GenBank/DDBJ whole genome shotgun (WGS) entry which is preliminary data.</text>
</comment>
<evidence type="ECO:0000313" key="3">
    <source>
        <dbReference type="Proteomes" id="UP000233618"/>
    </source>
</evidence>
<evidence type="ECO:0000256" key="1">
    <source>
        <dbReference type="SAM" id="SignalP"/>
    </source>
</evidence>
<gene>
    <name evidence="2" type="ORF">BZG01_17075</name>
</gene>
<dbReference type="PROSITE" id="PS51257">
    <property type="entry name" value="PROKAR_LIPOPROTEIN"/>
    <property type="match status" value="1"/>
</dbReference>
<evidence type="ECO:0008006" key="4">
    <source>
        <dbReference type="Google" id="ProtNLM"/>
    </source>
</evidence>
<feature type="signal peptide" evidence="1">
    <location>
        <begin position="1"/>
        <end position="19"/>
    </location>
</feature>
<accession>A0A2N3HXC0</accession>
<dbReference type="AlphaFoldDB" id="A0A2N3HXC0"/>
<organism evidence="2 3">
    <name type="scientific">Labilibaculum manganireducens</name>
    <dbReference type="NCBI Taxonomy" id="1940525"/>
    <lineage>
        <taxon>Bacteria</taxon>
        <taxon>Pseudomonadati</taxon>
        <taxon>Bacteroidota</taxon>
        <taxon>Bacteroidia</taxon>
        <taxon>Marinilabiliales</taxon>
        <taxon>Marinifilaceae</taxon>
        <taxon>Labilibaculum</taxon>
    </lineage>
</organism>
<keyword evidence="3" id="KW-1185">Reference proteome</keyword>
<keyword evidence="1" id="KW-0732">Signal</keyword>
<dbReference type="Proteomes" id="UP000233618">
    <property type="component" value="Unassembled WGS sequence"/>
</dbReference>
<name>A0A2N3HXC0_9BACT</name>
<dbReference type="EMBL" id="MVDE01000033">
    <property type="protein sequence ID" value="PKQ62688.1"/>
    <property type="molecule type" value="Genomic_DNA"/>
</dbReference>
<proteinExistence type="predicted"/>
<dbReference type="RefSeq" id="WP_101311067.1">
    <property type="nucleotide sequence ID" value="NZ_CAXXEE010000003.1"/>
</dbReference>
<reference evidence="2 3" key="1">
    <citation type="journal article" date="2017" name="Front. Microbiol.">
        <title>Labilibaculum manganireducens gen. nov., sp. nov. and Labilibaculum filiforme sp. nov., Novel Bacteroidetes Isolated from Subsurface Sediments of the Baltic Sea.</title>
        <authorList>
            <person name="Vandieken V."/>
            <person name="Marshall I.P."/>
            <person name="Niemann H."/>
            <person name="Engelen B."/>
            <person name="Cypionka H."/>
        </authorList>
    </citation>
    <scope>NUCLEOTIDE SEQUENCE [LARGE SCALE GENOMIC DNA]</scope>
    <source>
        <strain evidence="2 3">59.10-2M</strain>
    </source>
</reference>
<sequence length="237" mass="27057">MKKLKISLLLLISISLLSACDTNDIQDVQFNGAGDVFVRCIKVGDETQYAPVFYSYSNENLSLTSVESPVSEVPDYNLSDYSADKRVFRLLPNAADYSTDDVANGIYQFKLTSTKQETIQTQDKLLDSRIDPMVITDFTYTKEGHIFEIKWNELNHADTYVVKLMVEKDGLSYYISDRISATEYKFNQNSKNWAYNIQLTAGKTYWLGVFGYEFENSSVADGSNINCETVEYKEIVW</sequence>
<protein>
    <recommendedName>
        <fullName evidence="4">DUF4397 domain-containing protein</fullName>
    </recommendedName>
</protein>
<feature type="chain" id="PRO_5014749091" description="DUF4397 domain-containing protein" evidence="1">
    <location>
        <begin position="20"/>
        <end position="237"/>
    </location>
</feature>
<evidence type="ECO:0000313" key="2">
    <source>
        <dbReference type="EMBL" id="PKQ62688.1"/>
    </source>
</evidence>